<evidence type="ECO:0000256" key="6">
    <source>
        <dbReference type="ARBA" id="ARBA00023001"/>
    </source>
</evidence>
<reference evidence="18 19" key="1">
    <citation type="submission" date="2016-10" db="EMBL/GenBank/DDBJ databases">
        <title>Draft genome sequence of Coniochaeta ligniaria NRRL30616, a lignocellulolytic fungus for bioabatement of inhibitors in plant biomass hydrolysates.</title>
        <authorList>
            <consortium name="DOE Joint Genome Institute"/>
            <person name="Jimenez D.J."/>
            <person name="Hector R.E."/>
            <person name="Riley R."/>
            <person name="Sun H."/>
            <person name="Grigoriev I.V."/>
            <person name="Van Elsas J.D."/>
            <person name="Nichols N.N."/>
        </authorList>
    </citation>
    <scope>NUCLEOTIDE SEQUENCE [LARGE SCALE GENOMIC DNA]</scope>
    <source>
        <strain evidence="18 19">NRRL 30616</strain>
    </source>
</reference>
<evidence type="ECO:0000256" key="13">
    <source>
        <dbReference type="ARBA" id="ARBA00044502"/>
    </source>
</evidence>
<evidence type="ECO:0000313" key="18">
    <source>
        <dbReference type="EMBL" id="OIW25186.1"/>
    </source>
</evidence>
<dbReference type="GO" id="GO:0030245">
    <property type="term" value="P:cellulose catabolic process"/>
    <property type="evidence" value="ECO:0007669"/>
    <property type="project" value="UniProtKB-KW"/>
</dbReference>
<dbReference type="GO" id="GO:0004497">
    <property type="term" value="F:monooxygenase activity"/>
    <property type="evidence" value="ECO:0007669"/>
    <property type="project" value="UniProtKB-KW"/>
</dbReference>
<evidence type="ECO:0000256" key="10">
    <source>
        <dbReference type="ARBA" id="ARBA00023157"/>
    </source>
</evidence>
<evidence type="ECO:0000256" key="7">
    <source>
        <dbReference type="ARBA" id="ARBA00023002"/>
    </source>
</evidence>
<dbReference type="Pfam" id="PF03443">
    <property type="entry name" value="AA9"/>
    <property type="match status" value="1"/>
</dbReference>
<keyword evidence="8" id="KW-0186">Copper</keyword>
<comment type="subcellular location">
    <subcellularLocation>
        <location evidence="2">Secreted</location>
    </subcellularLocation>
</comment>
<keyword evidence="12" id="KW-0624">Polysaccharide degradation</keyword>
<dbReference type="InterPro" id="IPR049892">
    <property type="entry name" value="AA9"/>
</dbReference>
<evidence type="ECO:0000256" key="2">
    <source>
        <dbReference type="ARBA" id="ARBA00004613"/>
    </source>
</evidence>
<sequence length="227" mass="23739">MRVISSLLLAATAVEAHYTFPQLLAGGKATGDWVNVIKTTHWQNNGFVGDVKSEGIRCDALSMGSATTATVAAGSTVGFTAAPNIYHPGPVQMYMARVPDGKTAATWDGSGSVWFKIYQEQPGFGAQLTWPSTNKATQSVTIPRCLKSGDYLLRIEHIALHSASSSGGAQFYISCGQISVTGGGSTEGAPTVAFPGAYSASDPGILININYPIPTSYVNPGPKVFTC</sequence>
<dbReference type="GO" id="GO:0046872">
    <property type="term" value="F:metal ion binding"/>
    <property type="evidence" value="ECO:0007669"/>
    <property type="project" value="UniProtKB-KW"/>
</dbReference>
<comment type="cofactor">
    <cofactor evidence="1">
        <name>Cu(2+)</name>
        <dbReference type="ChEBI" id="CHEBI:29036"/>
    </cofactor>
</comment>
<feature type="chain" id="PRO_5009644985" description="lytic cellulose monooxygenase (C4-dehydrogenating)" evidence="16">
    <location>
        <begin position="17"/>
        <end position="227"/>
    </location>
</feature>
<keyword evidence="10" id="KW-1015">Disulfide bond</keyword>
<proteinExistence type="inferred from homology"/>
<keyword evidence="4" id="KW-0479">Metal-binding</keyword>
<evidence type="ECO:0000256" key="12">
    <source>
        <dbReference type="ARBA" id="ARBA00023326"/>
    </source>
</evidence>
<keyword evidence="5 16" id="KW-0732">Signal</keyword>
<comment type="similarity">
    <text evidence="13">Belongs to the polysaccharide monooxygenase AA9 family.</text>
</comment>
<keyword evidence="6" id="KW-0136">Cellulose degradation</keyword>
<evidence type="ECO:0000259" key="17">
    <source>
        <dbReference type="Pfam" id="PF03443"/>
    </source>
</evidence>
<evidence type="ECO:0000256" key="16">
    <source>
        <dbReference type="SAM" id="SignalP"/>
    </source>
</evidence>
<accession>A0A1J7JC66</accession>
<evidence type="ECO:0000256" key="5">
    <source>
        <dbReference type="ARBA" id="ARBA00022729"/>
    </source>
</evidence>
<dbReference type="EMBL" id="KV875102">
    <property type="protein sequence ID" value="OIW25186.1"/>
    <property type="molecule type" value="Genomic_DNA"/>
</dbReference>
<dbReference type="GO" id="GO:0005576">
    <property type="term" value="C:extracellular region"/>
    <property type="evidence" value="ECO:0007669"/>
    <property type="project" value="UniProtKB-SubCell"/>
</dbReference>
<evidence type="ECO:0000256" key="11">
    <source>
        <dbReference type="ARBA" id="ARBA00023277"/>
    </source>
</evidence>
<gene>
    <name evidence="18" type="ORF">CONLIGDRAFT_656870</name>
</gene>
<name>A0A1J7JC66_9PEZI</name>
<dbReference type="AlphaFoldDB" id="A0A1J7JC66"/>
<evidence type="ECO:0000313" key="19">
    <source>
        <dbReference type="Proteomes" id="UP000182658"/>
    </source>
</evidence>
<dbReference type="EC" id="1.14.99.56" evidence="15"/>
<keyword evidence="9" id="KW-0503">Monooxygenase</keyword>
<evidence type="ECO:0000256" key="14">
    <source>
        <dbReference type="ARBA" id="ARBA00045077"/>
    </source>
</evidence>
<dbReference type="InterPro" id="IPR005103">
    <property type="entry name" value="AA9_LPMO"/>
</dbReference>
<keyword evidence="19" id="KW-1185">Reference proteome</keyword>
<keyword evidence="7" id="KW-0560">Oxidoreductase</keyword>
<evidence type="ECO:0000256" key="9">
    <source>
        <dbReference type="ARBA" id="ARBA00023033"/>
    </source>
</evidence>
<feature type="signal peptide" evidence="16">
    <location>
        <begin position="1"/>
        <end position="16"/>
    </location>
</feature>
<evidence type="ECO:0000256" key="4">
    <source>
        <dbReference type="ARBA" id="ARBA00022723"/>
    </source>
</evidence>
<dbReference type="Proteomes" id="UP000182658">
    <property type="component" value="Unassembled WGS sequence"/>
</dbReference>
<organism evidence="18 19">
    <name type="scientific">Coniochaeta ligniaria NRRL 30616</name>
    <dbReference type="NCBI Taxonomy" id="1408157"/>
    <lineage>
        <taxon>Eukaryota</taxon>
        <taxon>Fungi</taxon>
        <taxon>Dikarya</taxon>
        <taxon>Ascomycota</taxon>
        <taxon>Pezizomycotina</taxon>
        <taxon>Sordariomycetes</taxon>
        <taxon>Sordariomycetidae</taxon>
        <taxon>Coniochaetales</taxon>
        <taxon>Coniochaetaceae</taxon>
        <taxon>Coniochaeta</taxon>
    </lineage>
</organism>
<evidence type="ECO:0000256" key="8">
    <source>
        <dbReference type="ARBA" id="ARBA00023008"/>
    </source>
</evidence>
<dbReference type="PANTHER" id="PTHR33353:SF3">
    <property type="entry name" value="ENDOGLUCANASE II"/>
    <property type="match status" value="1"/>
</dbReference>
<keyword evidence="3" id="KW-0964">Secreted</keyword>
<feature type="domain" description="Auxiliary Activity family 9 catalytic" evidence="17">
    <location>
        <begin position="17"/>
        <end position="217"/>
    </location>
</feature>
<dbReference type="Gene3D" id="2.70.50.70">
    <property type="match status" value="1"/>
</dbReference>
<protein>
    <recommendedName>
        <fullName evidence="15">lytic cellulose monooxygenase (C4-dehydrogenating)</fullName>
        <ecNumber evidence="15">1.14.99.56</ecNumber>
    </recommendedName>
</protein>
<dbReference type="CDD" id="cd21175">
    <property type="entry name" value="LPMO_AA9"/>
    <property type="match status" value="1"/>
</dbReference>
<dbReference type="PANTHER" id="PTHR33353">
    <property type="entry name" value="PUTATIVE (AFU_ORTHOLOGUE AFUA_1G12560)-RELATED"/>
    <property type="match status" value="1"/>
</dbReference>
<evidence type="ECO:0000256" key="15">
    <source>
        <dbReference type="ARBA" id="ARBA00047174"/>
    </source>
</evidence>
<dbReference type="InParanoid" id="A0A1J7JC66"/>
<dbReference type="OrthoDB" id="5271017at2759"/>
<dbReference type="STRING" id="1408157.A0A1J7JC66"/>
<evidence type="ECO:0000256" key="3">
    <source>
        <dbReference type="ARBA" id="ARBA00022525"/>
    </source>
</evidence>
<comment type="catalytic activity">
    <reaction evidence="14">
        <text>[(1-&gt;4)-beta-D-glucosyl]n+m + reduced acceptor + O2 = 4-dehydro-beta-D-glucosyl-[(1-&gt;4)-beta-D-glucosyl]n-1 + [(1-&gt;4)-beta-D-glucosyl]m + acceptor + H2O.</text>
        <dbReference type="EC" id="1.14.99.56"/>
    </reaction>
</comment>
<keyword evidence="11" id="KW-0119">Carbohydrate metabolism</keyword>
<evidence type="ECO:0000256" key="1">
    <source>
        <dbReference type="ARBA" id="ARBA00001973"/>
    </source>
</evidence>